<evidence type="ECO:0000256" key="10">
    <source>
        <dbReference type="ARBA" id="ARBA00075650"/>
    </source>
</evidence>
<dbReference type="GO" id="GO:0008270">
    <property type="term" value="F:zinc ion binding"/>
    <property type="evidence" value="ECO:0007669"/>
    <property type="project" value="UniProtKB-KW"/>
</dbReference>
<accession>A0A3A2Z3X4</accession>
<evidence type="ECO:0000313" key="16">
    <source>
        <dbReference type="Proteomes" id="UP000266188"/>
    </source>
</evidence>
<evidence type="ECO:0000256" key="11">
    <source>
        <dbReference type="PROSITE-ProRule" id="PRU00094"/>
    </source>
</evidence>
<dbReference type="GO" id="GO:0034757">
    <property type="term" value="P:negative regulation of iron ion transport"/>
    <property type="evidence" value="ECO:0007669"/>
    <property type="project" value="UniProtKB-ARBA"/>
</dbReference>
<organism evidence="15 16">
    <name type="scientific">Aspergillus sclerotialis</name>
    <dbReference type="NCBI Taxonomy" id="2070753"/>
    <lineage>
        <taxon>Eukaryota</taxon>
        <taxon>Fungi</taxon>
        <taxon>Dikarya</taxon>
        <taxon>Ascomycota</taxon>
        <taxon>Pezizomycotina</taxon>
        <taxon>Eurotiomycetes</taxon>
        <taxon>Eurotiomycetidae</taxon>
        <taxon>Eurotiales</taxon>
        <taxon>Aspergillaceae</taxon>
        <taxon>Aspergillus</taxon>
        <taxon>Aspergillus subgen. Polypaecilum</taxon>
    </lineage>
</organism>
<keyword evidence="5" id="KW-0862">Zinc</keyword>
<dbReference type="GO" id="GO:0000122">
    <property type="term" value="P:negative regulation of transcription by RNA polymerase II"/>
    <property type="evidence" value="ECO:0007669"/>
    <property type="project" value="TreeGrafter"/>
</dbReference>
<evidence type="ECO:0000256" key="2">
    <source>
        <dbReference type="ARBA" id="ARBA00022723"/>
    </source>
</evidence>
<comment type="caution">
    <text evidence="15">The sequence shown here is derived from an EMBL/GenBank/DDBJ whole genome shotgun (WGS) entry which is preliminary data.</text>
</comment>
<reference evidence="16" key="1">
    <citation type="submission" date="2017-02" db="EMBL/GenBank/DDBJ databases">
        <authorList>
            <person name="Tafer H."/>
            <person name="Lopandic K."/>
        </authorList>
    </citation>
    <scope>NUCLEOTIDE SEQUENCE [LARGE SCALE GENOMIC DNA]</scope>
    <source>
        <strain evidence="16">CBS 366.77</strain>
    </source>
</reference>
<keyword evidence="3" id="KW-0677">Repeat</keyword>
<evidence type="ECO:0000256" key="7">
    <source>
        <dbReference type="ARBA" id="ARBA00023163"/>
    </source>
</evidence>
<feature type="compositionally biased region" description="Basic and acidic residues" evidence="13">
    <location>
        <begin position="223"/>
        <end position="238"/>
    </location>
</feature>
<dbReference type="SMART" id="SM00401">
    <property type="entry name" value="ZnF_GATA"/>
    <property type="match status" value="2"/>
</dbReference>
<dbReference type="InterPro" id="IPR000679">
    <property type="entry name" value="Znf_GATA"/>
</dbReference>
<sequence>MLASIPQMETVRSLPQISGGIARQPSAEDLDAAQQLISSAQAGREHLGDRSKDENVRPAEMDSVRDPNYTNNAHNGSGWPEASHNDVPAAKTSPKSQKDTSFLGHSCSNCGTTSTPLWRRSPTGAMICNACGLYYKARNVARPTKRNRVQSGSENTQQFASSTSRRTSPVAPADGGCSSGSCPGGGNCNGTGGAEGCDGCPAYNNRVYKNASRGTGPVHSSWGRHEPEESSMLHEPDNLPKTIPPNENGSLLVSCQNCGTTVTPLWRRDENGHPICNACGLYYKLHGCYRPTTMKKSIIKRRKRVVPALREHSPTGATHSSNDSSASPEASPAALHGREDYRYMSHEPSTRGISPQEMNRPYSFAPPPVDFTGYGSGVSLPHHPPPRLLEPEQVGGGSQFGRRSISPNPSNPKKRSLAETASSAEALAVPTTLESGSNQLPPIMSAANPSPPGRLSSISSLLNHADKHDESRVDPSLSASSRQHHLTPPTSHQPLPGVTELDGFKADRRAQLQREAEQMREALRAKERELAELGRS</sequence>
<feature type="region of interest" description="Disordered" evidence="13">
    <location>
        <begin position="213"/>
        <end position="245"/>
    </location>
</feature>
<dbReference type="Pfam" id="PF00320">
    <property type="entry name" value="GATA"/>
    <property type="match status" value="2"/>
</dbReference>
<dbReference type="GO" id="GO:0000981">
    <property type="term" value="F:DNA-binding transcription factor activity, RNA polymerase II-specific"/>
    <property type="evidence" value="ECO:0007669"/>
    <property type="project" value="TreeGrafter"/>
</dbReference>
<dbReference type="STRING" id="2070753.A0A3A2Z3X4"/>
<feature type="region of interest" description="Disordered" evidence="13">
    <location>
        <begin position="144"/>
        <end position="177"/>
    </location>
</feature>
<evidence type="ECO:0000256" key="1">
    <source>
        <dbReference type="ARBA" id="ARBA00004123"/>
    </source>
</evidence>
<evidence type="ECO:0000256" key="4">
    <source>
        <dbReference type="ARBA" id="ARBA00022771"/>
    </source>
</evidence>
<keyword evidence="8" id="KW-0539">Nucleus</keyword>
<dbReference type="GO" id="GO:0000978">
    <property type="term" value="F:RNA polymerase II cis-regulatory region sequence-specific DNA binding"/>
    <property type="evidence" value="ECO:0007669"/>
    <property type="project" value="TreeGrafter"/>
</dbReference>
<gene>
    <name evidence="15" type="ORF">PHISCL_09889</name>
</gene>
<evidence type="ECO:0000256" key="6">
    <source>
        <dbReference type="ARBA" id="ARBA00023015"/>
    </source>
</evidence>
<keyword evidence="16" id="KW-1185">Reference proteome</keyword>
<dbReference type="EMBL" id="MVGC01000718">
    <property type="protein sequence ID" value="RJE17772.1"/>
    <property type="molecule type" value="Genomic_DNA"/>
</dbReference>
<dbReference type="CDD" id="cd00202">
    <property type="entry name" value="ZnF_GATA"/>
    <property type="match status" value="2"/>
</dbReference>
<dbReference type="PROSITE" id="PS50114">
    <property type="entry name" value="GATA_ZN_FINGER_2"/>
    <property type="match status" value="2"/>
</dbReference>
<dbReference type="GO" id="GO:0005634">
    <property type="term" value="C:nucleus"/>
    <property type="evidence" value="ECO:0007669"/>
    <property type="project" value="UniProtKB-SubCell"/>
</dbReference>
<keyword evidence="12" id="KW-0175">Coiled coil</keyword>
<feature type="compositionally biased region" description="Polar residues" evidence="13">
    <location>
        <begin position="149"/>
        <end position="167"/>
    </location>
</feature>
<keyword evidence="7" id="KW-0804">Transcription</keyword>
<dbReference type="Gene3D" id="3.30.50.10">
    <property type="entry name" value="Erythroid Transcription Factor GATA-1, subunit A"/>
    <property type="match status" value="2"/>
</dbReference>
<feature type="compositionally biased region" description="Basic and acidic residues" evidence="13">
    <location>
        <begin position="336"/>
        <end position="349"/>
    </location>
</feature>
<evidence type="ECO:0000256" key="9">
    <source>
        <dbReference type="ARBA" id="ARBA00074530"/>
    </source>
</evidence>
<dbReference type="InterPro" id="IPR039355">
    <property type="entry name" value="Transcription_factor_GATA"/>
</dbReference>
<keyword evidence="6" id="KW-0805">Transcription regulation</keyword>
<dbReference type="SUPFAM" id="SSF57716">
    <property type="entry name" value="Glucocorticoid receptor-like (DNA-binding domain)"/>
    <property type="match status" value="2"/>
</dbReference>
<comment type="subcellular location">
    <subcellularLocation>
        <location evidence="1">Nucleus</location>
    </subcellularLocation>
</comment>
<evidence type="ECO:0000256" key="5">
    <source>
        <dbReference type="ARBA" id="ARBA00022833"/>
    </source>
</evidence>
<dbReference type="PROSITE" id="PS00344">
    <property type="entry name" value="GATA_ZN_FINGER_1"/>
    <property type="match status" value="2"/>
</dbReference>
<feature type="domain" description="GATA-type" evidence="14">
    <location>
        <begin position="254"/>
        <end position="302"/>
    </location>
</feature>
<dbReference type="InterPro" id="IPR013088">
    <property type="entry name" value="Znf_NHR/GATA"/>
</dbReference>
<feature type="region of interest" description="Disordered" evidence="13">
    <location>
        <begin position="303"/>
        <end position="500"/>
    </location>
</feature>
<dbReference type="PANTHER" id="PTHR10071">
    <property type="entry name" value="TRANSCRIPTION FACTOR GATA FAMILY MEMBER"/>
    <property type="match status" value="1"/>
</dbReference>
<feature type="domain" description="GATA-type" evidence="14">
    <location>
        <begin position="101"/>
        <end position="143"/>
    </location>
</feature>
<feature type="compositionally biased region" description="Basic and acidic residues" evidence="13">
    <location>
        <begin position="464"/>
        <end position="473"/>
    </location>
</feature>
<dbReference type="FunFam" id="3.30.50.10:FF:000039">
    <property type="entry name" value="Siderophore transcription factor SreA"/>
    <property type="match status" value="1"/>
</dbReference>
<protein>
    <recommendedName>
        <fullName evidence="9">GATA-type transcription factor sreA</fullName>
    </recommendedName>
    <alternativeName>
        <fullName evidence="10">Siderophore uptake regulator sreA</fullName>
    </alternativeName>
</protein>
<dbReference type="FunFam" id="3.30.50.10:FF:000007">
    <property type="entry name" value="Nitrogen regulatory AreA, N-terminal"/>
    <property type="match status" value="1"/>
</dbReference>
<feature type="compositionally biased region" description="Low complexity" evidence="13">
    <location>
        <begin position="418"/>
        <end position="428"/>
    </location>
</feature>
<dbReference type="GO" id="GO:0006879">
    <property type="term" value="P:intracellular iron ion homeostasis"/>
    <property type="evidence" value="ECO:0007669"/>
    <property type="project" value="UniProtKB-ARBA"/>
</dbReference>
<name>A0A3A2Z3X4_9EURO</name>
<proteinExistence type="predicted"/>
<evidence type="ECO:0000256" key="12">
    <source>
        <dbReference type="SAM" id="Coils"/>
    </source>
</evidence>
<dbReference type="OrthoDB" id="515401at2759"/>
<dbReference type="PANTHER" id="PTHR10071:SF335">
    <property type="entry name" value="IRON-SENSING TRANSCRIPTIONAL REPRESSOR-RELATED"/>
    <property type="match status" value="1"/>
</dbReference>
<feature type="compositionally biased region" description="Low complexity" evidence="13">
    <location>
        <begin position="320"/>
        <end position="334"/>
    </location>
</feature>
<dbReference type="GO" id="GO:0045944">
    <property type="term" value="P:positive regulation of transcription by RNA polymerase II"/>
    <property type="evidence" value="ECO:0007669"/>
    <property type="project" value="TreeGrafter"/>
</dbReference>
<dbReference type="AlphaFoldDB" id="A0A3A2Z3X4"/>
<evidence type="ECO:0000259" key="14">
    <source>
        <dbReference type="PROSITE" id="PS50114"/>
    </source>
</evidence>
<evidence type="ECO:0000256" key="3">
    <source>
        <dbReference type="ARBA" id="ARBA00022737"/>
    </source>
</evidence>
<dbReference type="Proteomes" id="UP000266188">
    <property type="component" value="Unassembled WGS sequence"/>
</dbReference>
<evidence type="ECO:0000256" key="13">
    <source>
        <dbReference type="SAM" id="MobiDB-lite"/>
    </source>
</evidence>
<evidence type="ECO:0000313" key="15">
    <source>
        <dbReference type="EMBL" id="RJE17772.1"/>
    </source>
</evidence>
<feature type="region of interest" description="Disordered" evidence="13">
    <location>
        <begin position="1"/>
        <end position="105"/>
    </location>
</feature>
<evidence type="ECO:0000256" key="8">
    <source>
        <dbReference type="ARBA" id="ARBA00023242"/>
    </source>
</evidence>
<feature type="coiled-coil region" evidence="12">
    <location>
        <begin position="509"/>
        <end position="536"/>
    </location>
</feature>
<feature type="compositionally biased region" description="Basic and acidic residues" evidence="13">
    <location>
        <begin position="43"/>
        <end position="65"/>
    </location>
</feature>
<dbReference type="PRINTS" id="PR00619">
    <property type="entry name" value="GATAZNFINGER"/>
</dbReference>
<keyword evidence="2" id="KW-0479">Metal-binding</keyword>
<keyword evidence="4 11" id="KW-0863">Zinc-finger</keyword>